<dbReference type="EMBL" id="CAJOBC010086601">
    <property type="protein sequence ID" value="CAF4346011.1"/>
    <property type="molecule type" value="Genomic_DNA"/>
</dbReference>
<gene>
    <name evidence="2" type="ORF">GPM918_LOCUS35836</name>
    <name evidence="3" type="ORF">SRO942_LOCUS36561</name>
</gene>
<feature type="compositionally biased region" description="Polar residues" evidence="1">
    <location>
        <begin position="395"/>
        <end position="404"/>
    </location>
</feature>
<dbReference type="Proteomes" id="UP000681722">
    <property type="component" value="Unassembled WGS sequence"/>
</dbReference>
<sequence>MQSSTVKSYRKIDDLEREIIIGLTQKFGNSATAMTNYIRASGTTYGELSSYYQSLKFPSARKRIYDILTNAAKSVATQRVLDPLRLQPQETDKFDYVTTNDGIEETDVDRVTFIQQMLAGFTAQQQTQSSISVEPFNHSQQNSPMAQPTSSPIISTATVNTNDTLPQQSSPADSPLVSGSNLIDSSENSMIVFCDQDSSRAPTVGENKLTPPVLVDPLQSVASLPAVQSGPNSSSSAASSLPSRSTDLLHKLPPQLQNVNSLWTLFTSFVSNIADNPSSLQAVLPSDVIDSLVPSSSTVQPSKHLFCYPPKHHTLHSTFSLSNEELEPIYDVPASKRFCAHPHQTTTTPPSNQRKPPLQLASASKLSTKKKISVKGPVHFSTNNVLEDDDDERTSSQVSITTPNQRKRPLSTYDVSERGDDCTEEDSILIKKRVPLVTRTTNTITNIDKLVAKLDKCADRFLDENI</sequence>
<accession>A0A815RQF6</accession>
<comment type="caution">
    <text evidence="2">The sequence shown here is derived from an EMBL/GenBank/DDBJ whole genome shotgun (WGS) entry which is preliminary data.</text>
</comment>
<name>A0A815RQF6_9BILA</name>
<feature type="region of interest" description="Disordered" evidence="1">
    <location>
        <begin position="340"/>
        <end position="419"/>
    </location>
</feature>
<feature type="region of interest" description="Disordered" evidence="1">
    <location>
        <begin position="135"/>
        <end position="180"/>
    </location>
</feature>
<feature type="region of interest" description="Disordered" evidence="1">
    <location>
        <begin position="225"/>
        <end position="246"/>
    </location>
</feature>
<evidence type="ECO:0000313" key="3">
    <source>
        <dbReference type="EMBL" id="CAF4346011.1"/>
    </source>
</evidence>
<organism evidence="2 4">
    <name type="scientific">Didymodactylos carnosus</name>
    <dbReference type="NCBI Taxonomy" id="1234261"/>
    <lineage>
        <taxon>Eukaryota</taxon>
        <taxon>Metazoa</taxon>
        <taxon>Spiralia</taxon>
        <taxon>Gnathifera</taxon>
        <taxon>Rotifera</taxon>
        <taxon>Eurotatoria</taxon>
        <taxon>Bdelloidea</taxon>
        <taxon>Philodinida</taxon>
        <taxon>Philodinidae</taxon>
        <taxon>Didymodactylos</taxon>
    </lineage>
</organism>
<feature type="compositionally biased region" description="Low complexity" evidence="1">
    <location>
        <begin position="225"/>
        <end position="245"/>
    </location>
</feature>
<dbReference type="AlphaFoldDB" id="A0A815RQF6"/>
<dbReference type="Proteomes" id="UP000663829">
    <property type="component" value="Unassembled WGS sequence"/>
</dbReference>
<evidence type="ECO:0000256" key="1">
    <source>
        <dbReference type="SAM" id="MobiDB-lite"/>
    </source>
</evidence>
<proteinExistence type="predicted"/>
<evidence type="ECO:0000313" key="2">
    <source>
        <dbReference type="EMBL" id="CAF1480906.1"/>
    </source>
</evidence>
<keyword evidence="4" id="KW-1185">Reference proteome</keyword>
<dbReference type="EMBL" id="CAJNOQ010021119">
    <property type="protein sequence ID" value="CAF1480906.1"/>
    <property type="molecule type" value="Genomic_DNA"/>
</dbReference>
<evidence type="ECO:0000313" key="4">
    <source>
        <dbReference type="Proteomes" id="UP000663829"/>
    </source>
</evidence>
<protein>
    <submittedName>
        <fullName evidence="2">Uncharacterized protein</fullName>
    </submittedName>
</protein>
<reference evidence="2" key="1">
    <citation type="submission" date="2021-02" db="EMBL/GenBank/DDBJ databases">
        <authorList>
            <person name="Nowell W R."/>
        </authorList>
    </citation>
    <scope>NUCLEOTIDE SEQUENCE</scope>
</reference>
<feature type="compositionally biased region" description="Polar residues" evidence="1">
    <location>
        <begin position="343"/>
        <end position="354"/>
    </location>
</feature>